<reference evidence="2" key="1">
    <citation type="journal article" date="2019" name="Genome Biol. Evol.">
        <title>Tracing the Evolution of the Plastome and Mitogenome in the Chloropicophyceae Uncovered Convergent tRNA Gene Losses and a Variant Plastid Genetic Code.</title>
        <authorList>
            <person name="Turmel M."/>
            <person name="Dos Santos A.L."/>
            <person name="Otis C."/>
            <person name="Sergerie R."/>
            <person name="Lemieux C."/>
        </authorList>
    </citation>
    <scope>NUCLEOTIDE SEQUENCE</scope>
</reference>
<keyword evidence="2" id="KW-0150">Chloroplast</keyword>
<keyword evidence="1" id="KW-0812">Transmembrane</keyword>
<protein>
    <submittedName>
        <fullName evidence="2">Hypothetical chloroplast RF20</fullName>
    </submittedName>
</protein>
<feature type="transmembrane region" description="Helical" evidence="1">
    <location>
        <begin position="12"/>
        <end position="36"/>
    </location>
</feature>
<organism evidence="2">
    <name type="scientific">Chloroparvula japonica</name>
    <dbReference type="NCBI Taxonomy" id="1411623"/>
    <lineage>
        <taxon>Eukaryota</taxon>
        <taxon>Viridiplantae</taxon>
        <taxon>Chlorophyta</taxon>
        <taxon>Chloropicophyceae</taxon>
        <taxon>Chloropicales</taxon>
        <taxon>Chloropicaceae</taxon>
        <taxon>Chloroparvula</taxon>
    </lineage>
</organism>
<evidence type="ECO:0000256" key="1">
    <source>
        <dbReference type="SAM" id="Phobius"/>
    </source>
</evidence>
<dbReference type="GeneID" id="40351153"/>
<name>A0A4D6C369_9CHLO</name>
<dbReference type="AlphaFoldDB" id="A0A4D6C369"/>
<dbReference type="RefSeq" id="YP_009646436.1">
    <property type="nucleotide sequence ID" value="NC_042487.1"/>
</dbReference>
<keyword evidence="2" id="KW-0934">Plastid</keyword>
<proteinExistence type="predicted"/>
<evidence type="ECO:0000313" key="2">
    <source>
        <dbReference type="EMBL" id="QBX98161.1"/>
    </source>
</evidence>
<sequence length="96" mass="11182">MVFYFKGNEPINWIRFLLPLYYLVIGLVIGNSVIAIFQPSGWIIWLTVIFLELIPFQYPHVTKFTKDKSQTKLQIIQQIRRGVLLAVILDAFRLGS</sequence>
<keyword evidence="1" id="KW-1133">Transmembrane helix</keyword>
<gene>
    <name evidence="2" type="primary">ycf20</name>
</gene>
<accession>A0A4D6C369</accession>
<feature type="transmembrane region" description="Helical" evidence="1">
    <location>
        <begin position="42"/>
        <end position="58"/>
    </location>
</feature>
<geneLocation type="chloroplast" evidence="2"/>
<dbReference type="EMBL" id="MK085993">
    <property type="protein sequence ID" value="QBX98161.1"/>
    <property type="molecule type" value="Genomic_DNA"/>
</dbReference>
<keyword evidence="1" id="KW-0472">Membrane</keyword>